<feature type="repeat" description="PPR" evidence="3">
    <location>
        <begin position="426"/>
        <end position="460"/>
    </location>
</feature>
<dbReference type="PANTHER" id="PTHR47874">
    <property type="entry name" value="EXPRESSED PROTEIN"/>
    <property type="match status" value="1"/>
</dbReference>
<dbReference type="PANTHER" id="PTHR47874:SF4">
    <property type="entry name" value="EXPRESSED PROTEIN"/>
    <property type="match status" value="1"/>
</dbReference>
<feature type="repeat" description="PPR" evidence="3">
    <location>
        <begin position="391"/>
        <end position="425"/>
    </location>
</feature>
<reference evidence="5" key="1">
    <citation type="submission" date="2021-06" db="EMBL/GenBank/DDBJ databases">
        <authorList>
            <person name="Kallberg Y."/>
            <person name="Tangrot J."/>
            <person name="Rosling A."/>
        </authorList>
    </citation>
    <scope>NUCLEOTIDE SEQUENCE</scope>
    <source>
        <strain evidence="5">FL130A</strain>
    </source>
</reference>
<dbReference type="NCBIfam" id="TIGR00756">
    <property type="entry name" value="PPR"/>
    <property type="match status" value="4"/>
</dbReference>
<dbReference type="Pfam" id="PF13812">
    <property type="entry name" value="PPR_3"/>
    <property type="match status" value="1"/>
</dbReference>
<evidence type="ECO:0000259" key="4">
    <source>
        <dbReference type="Pfam" id="PF17177"/>
    </source>
</evidence>
<dbReference type="Proteomes" id="UP000789508">
    <property type="component" value="Unassembled WGS sequence"/>
</dbReference>
<dbReference type="InterPro" id="IPR002885">
    <property type="entry name" value="PPR_rpt"/>
</dbReference>
<sequence>MTTTASTTNTVESDDETLVNSLLKCLFIGDEQQINMRESISPSSSSDANTITANKNSISSSTWPNDPKYKMVGPLYDVALATQKYGNAMNLIDVLRTHDQLKLMPVEKYKEFYDSCMRNFEIPMARQVFDLFLSKSENAEKLEQDLKLAQHMVAGEFLLAEACLKERACDDPLPFSLESIFNELIRNYLERKNVVMIDKLLVRMTRDFGIRPSKQTIHSIVMCYRNVDCILEARSLFDIIHEHEIELESLTYDYLLNMFVNYGMRYPAKVLFEDMLKMKITPSIYAFSNIMHLSATNVNNLIKYQNLMEELGVQPNAHTYTILIGNLGKAGYIEKAAYYFREMTEKKKIEPNRVTYTELMKVSTKNTKNMRHEDLSSDFFEMIKKSGRAPDVVAYTSLIQVKAETVGLSEALTIYQDMLRDDVKPNVQTFTVLLDACIQAGEFETCYKIYEVMQSTGIQPDLHIYCTLLNAFCQDKKIDRAVSLFQDILERGIVPDQSCYNCLMHAFNRNGMPESVFDFYNMMRKNIKPDEVTMRILWDTCYFHKRFDEARDFFREEMEKLTQPPYDYALMRYIQLLSEDKKIIDALTILILAKEMKVRLKQHVVYKILLNFKIHGSPEIYNEVRDILEDQTYLRKKIPTRERFDMYIKKLKWKYQLSKTLVPNK</sequence>
<keyword evidence="2" id="KW-0677">Repeat</keyword>
<dbReference type="InterPro" id="IPR011990">
    <property type="entry name" value="TPR-like_helical_dom_sf"/>
</dbReference>
<protein>
    <submittedName>
        <fullName evidence="5">2491_t:CDS:1</fullName>
    </submittedName>
</protein>
<accession>A0A9N9BUM6</accession>
<dbReference type="EMBL" id="CAJVPS010002796">
    <property type="protein sequence ID" value="CAG8576527.1"/>
    <property type="molecule type" value="Genomic_DNA"/>
</dbReference>
<organism evidence="5 6">
    <name type="scientific">Ambispora leptoticha</name>
    <dbReference type="NCBI Taxonomy" id="144679"/>
    <lineage>
        <taxon>Eukaryota</taxon>
        <taxon>Fungi</taxon>
        <taxon>Fungi incertae sedis</taxon>
        <taxon>Mucoromycota</taxon>
        <taxon>Glomeromycotina</taxon>
        <taxon>Glomeromycetes</taxon>
        <taxon>Archaeosporales</taxon>
        <taxon>Ambisporaceae</taxon>
        <taxon>Ambispora</taxon>
    </lineage>
</organism>
<name>A0A9N9BUM6_9GLOM</name>
<proteinExistence type="inferred from homology"/>
<dbReference type="Pfam" id="PF13041">
    <property type="entry name" value="PPR_2"/>
    <property type="match status" value="1"/>
</dbReference>
<evidence type="ECO:0000313" key="5">
    <source>
        <dbReference type="EMBL" id="CAG8576527.1"/>
    </source>
</evidence>
<dbReference type="PROSITE" id="PS51375">
    <property type="entry name" value="PPR"/>
    <property type="match status" value="5"/>
</dbReference>
<evidence type="ECO:0000256" key="2">
    <source>
        <dbReference type="ARBA" id="ARBA00022737"/>
    </source>
</evidence>
<dbReference type="AlphaFoldDB" id="A0A9N9BUM6"/>
<dbReference type="InterPro" id="IPR033443">
    <property type="entry name" value="PROP1-like_PPR_dom"/>
</dbReference>
<evidence type="ECO:0000256" key="3">
    <source>
        <dbReference type="PROSITE-ProRule" id="PRU00708"/>
    </source>
</evidence>
<evidence type="ECO:0000313" key="6">
    <source>
        <dbReference type="Proteomes" id="UP000789508"/>
    </source>
</evidence>
<evidence type="ECO:0000256" key="1">
    <source>
        <dbReference type="ARBA" id="ARBA00007626"/>
    </source>
</evidence>
<feature type="domain" description="PROP1-like PPR" evidence="4">
    <location>
        <begin position="403"/>
        <end position="534"/>
    </location>
</feature>
<feature type="repeat" description="PPR" evidence="3">
    <location>
        <begin position="496"/>
        <end position="526"/>
    </location>
</feature>
<dbReference type="GO" id="GO:0003729">
    <property type="term" value="F:mRNA binding"/>
    <property type="evidence" value="ECO:0007669"/>
    <property type="project" value="InterPro"/>
</dbReference>
<keyword evidence="6" id="KW-1185">Reference proteome</keyword>
<dbReference type="Gene3D" id="1.25.40.10">
    <property type="entry name" value="Tetratricopeptide repeat domain"/>
    <property type="match status" value="3"/>
</dbReference>
<comment type="similarity">
    <text evidence="1">Belongs to the PPR family. P subfamily.</text>
</comment>
<gene>
    <name evidence="5" type="ORF">ALEPTO_LOCUS7057</name>
</gene>
<comment type="caution">
    <text evidence="5">The sequence shown here is derived from an EMBL/GenBank/DDBJ whole genome shotgun (WGS) entry which is preliminary data.</text>
</comment>
<feature type="repeat" description="PPR" evidence="3">
    <location>
        <begin position="316"/>
        <end position="346"/>
    </location>
</feature>
<dbReference type="InterPro" id="IPR044179">
    <property type="entry name" value="PPR5-like"/>
</dbReference>
<dbReference type="Pfam" id="PF17177">
    <property type="entry name" value="PPR_long"/>
    <property type="match status" value="1"/>
</dbReference>
<dbReference type="OrthoDB" id="185373at2759"/>
<feature type="repeat" description="PPR" evidence="3">
    <location>
        <begin position="461"/>
        <end position="495"/>
    </location>
</feature>